<organism evidence="1 2">
    <name type="scientific">Vibrio diabolicus</name>
    <dbReference type="NCBI Taxonomy" id="50719"/>
    <lineage>
        <taxon>Bacteria</taxon>
        <taxon>Pseudomonadati</taxon>
        <taxon>Pseudomonadota</taxon>
        <taxon>Gammaproteobacteria</taxon>
        <taxon>Vibrionales</taxon>
        <taxon>Vibrionaceae</taxon>
        <taxon>Vibrio</taxon>
        <taxon>Vibrio diabolicus subgroup</taxon>
    </lineage>
</organism>
<evidence type="ECO:0000313" key="2">
    <source>
        <dbReference type="Proteomes" id="UP000596337"/>
    </source>
</evidence>
<gene>
    <name evidence="1" type="ORF">JOS67_15615</name>
</gene>
<dbReference type="AlphaFoldDB" id="A0AA92R8B4"/>
<protein>
    <submittedName>
        <fullName evidence="1">Uncharacterized protein</fullName>
    </submittedName>
</protein>
<dbReference type="Proteomes" id="UP000596337">
    <property type="component" value="Plasmid pSLV18-111K"/>
</dbReference>
<geneLocation type="plasmid" evidence="1 2">
    <name>pSLV18-111K</name>
</geneLocation>
<reference evidence="1 2" key="1">
    <citation type="submission" date="2021-01" db="EMBL/GenBank/DDBJ databases">
        <title>Characterization of a novel blaVMB-2- harboring plasmid in Vibrio diabolicus.</title>
        <authorList>
            <person name="Liu M."/>
        </authorList>
    </citation>
    <scope>NUCLEOTIDE SEQUENCE [LARGE SCALE GENOMIC DNA]</scope>
    <source>
        <strain evidence="1 2">SLV18</strain>
        <plasmid evidence="1 2">pSLV18-111K</plasmid>
    </source>
</reference>
<keyword evidence="1" id="KW-0614">Plasmid</keyword>
<sequence length="416" mass="48402">MSRELIAGFKRSSESSCCDFICQEAYREAICELYPEDVAIYKQAYGLLLDASKTCLERVELETAFSVSDIEPDKIIDGPFHAFVFSDYYFDLNHSDRFWVKDITLCLQHEVERALEAENWEGENLEQELQTISPDLVSIAQMIDEQFVTALSPIREYKNTFYHRYSPTLFFSIYDYREALHYFHLPFEKKSEGLCFYSAPYTLHQFYRESFGLDNSTRKKLVPKEALSRTLANEERQFTVEEEHLSAWMALEFCGSSDKVELIDWVNMSVDVSRPLSDNEIKWVTAWFKQSLYASQANNIRAEIQCATSIEEIINLNKLLESIGGRKIDETISLYQSNNLNSPPRSKIKNYLCGMILHQDRSINPKKLTYTELEQNLAAELSDLGYGIGFSDESIRRGFKLYKEMIEKQKKRYLNA</sequence>
<evidence type="ECO:0000313" key="1">
    <source>
        <dbReference type="EMBL" id="QRG84470.1"/>
    </source>
</evidence>
<proteinExistence type="predicted"/>
<name>A0AA92R8B4_9VIBR</name>
<dbReference type="EMBL" id="CP069196">
    <property type="protein sequence ID" value="QRG84470.1"/>
    <property type="molecule type" value="Genomic_DNA"/>
</dbReference>
<dbReference type="RefSeq" id="WP_025633975.1">
    <property type="nucleotide sequence ID" value="NZ_CP069196.1"/>
</dbReference>
<accession>A0AA92R8B4</accession>